<organism evidence="6 7">
    <name type="scientific">Coptis chinensis</name>
    <dbReference type="NCBI Taxonomy" id="261450"/>
    <lineage>
        <taxon>Eukaryota</taxon>
        <taxon>Viridiplantae</taxon>
        <taxon>Streptophyta</taxon>
        <taxon>Embryophyta</taxon>
        <taxon>Tracheophyta</taxon>
        <taxon>Spermatophyta</taxon>
        <taxon>Magnoliopsida</taxon>
        <taxon>Ranunculales</taxon>
        <taxon>Ranunculaceae</taxon>
        <taxon>Coptidoideae</taxon>
        <taxon>Coptis</taxon>
    </lineage>
</organism>
<evidence type="ECO:0000256" key="3">
    <source>
        <dbReference type="PIRSR" id="PIRSR639126-1"/>
    </source>
</evidence>
<dbReference type="GO" id="GO:0061929">
    <property type="term" value="F:gamma-glutamylaminecyclotransferase activity"/>
    <property type="evidence" value="ECO:0007669"/>
    <property type="project" value="InterPro"/>
</dbReference>
<evidence type="ECO:0000256" key="2">
    <source>
        <dbReference type="ARBA" id="ARBA00008861"/>
    </source>
</evidence>
<dbReference type="GO" id="GO:0005829">
    <property type="term" value="C:cytosol"/>
    <property type="evidence" value="ECO:0007669"/>
    <property type="project" value="TreeGrafter"/>
</dbReference>
<dbReference type="SUPFAM" id="SSF110857">
    <property type="entry name" value="Gamma-glutamyl cyclotransferase-like"/>
    <property type="match status" value="1"/>
</dbReference>
<evidence type="ECO:0000259" key="5">
    <source>
        <dbReference type="Pfam" id="PF06094"/>
    </source>
</evidence>
<dbReference type="InterPro" id="IPR009288">
    <property type="entry name" value="AIG2-like_dom"/>
</dbReference>
<dbReference type="PANTHER" id="PTHR12510:SF15">
    <property type="entry name" value="GAMMA-GLUTAMYLCYCLOTRANSFERASE FAMILY PROTEIN"/>
    <property type="match status" value="1"/>
</dbReference>
<comment type="similarity">
    <text evidence="2 4">Belongs to the gamma-glutamylcyclotransferase family.</text>
</comment>
<dbReference type="CDD" id="cd06661">
    <property type="entry name" value="GGCT_like"/>
    <property type="match status" value="1"/>
</dbReference>
<feature type="domain" description="Gamma-glutamylcyclotransferase AIG2-like" evidence="5">
    <location>
        <begin position="10"/>
        <end position="122"/>
    </location>
</feature>
<dbReference type="PANTHER" id="PTHR12510">
    <property type="entry name" value="TROPONIN C-AKIN-1 PROTEIN"/>
    <property type="match status" value="1"/>
</dbReference>
<comment type="function">
    <text evidence="1">Putative gamma-glutamylcyclotransferase.</text>
</comment>
<proteinExistence type="inferred from homology"/>
<dbReference type="Pfam" id="PF06094">
    <property type="entry name" value="GGACT"/>
    <property type="match status" value="1"/>
</dbReference>
<evidence type="ECO:0000313" key="6">
    <source>
        <dbReference type="EMBL" id="KAF9624663.1"/>
    </source>
</evidence>
<dbReference type="InterPro" id="IPR036568">
    <property type="entry name" value="GGCT-like_sf"/>
</dbReference>
<dbReference type="InterPro" id="IPR013024">
    <property type="entry name" value="GGCT-like"/>
</dbReference>
<dbReference type="OrthoDB" id="113620at2759"/>
<evidence type="ECO:0000313" key="7">
    <source>
        <dbReference type="Proteomes" id="UP000631114"/>
    </source>
</evidence>
<protein>
    <recommendedName>
        <fullName evidence="4">Gamma-glutamylcyclotransferase family protein</fullName>
    </recommendedName>
</protein>
<dbReference type="Proteomes" id="UP000631114">
    <property type="component" value="Unassembled WGS sequence"/>
</dbReference>
<gene>
    <name evidence="6" type="ORF">IFM89_012840</name>
</gene>
<comment type="caution">
    <text evidence="6">The sequence shown here is derived from an EMBL/GenBank/DDBJ whole genome shotgun (WGS) entry which is preliminary data.</text>
</comment>
<dbReference type="EMBL" id="JADFTS010000001">
    <property type="protein sequence ID" value="KAF9624663.1"/>
    <property type="molecule type" value="Genomic_DNA"/>
</dbReference>
<dbReference type="InterPro" id="IPR039126">
    <property type="entry name" value="GGACT"/>
</dbReference>
<dbReference type="Gene3D" id="3.10.490.10">
    <property type="entry name" value="Gamma-glutamyl cyclotransferase-like"/>
    <property type="match status" value="1"/>
</dbReference>
<evidence type="ECO:0000256" key="4">
    <source>
        <dbReference type="RuleBase" id="RU367036"/>
    </source>
</evidence>
<feature type="active site" description="Proton acceptor" evidence="3">
    <location>
        <position position="90"/>
    </location>
</feature>
<name>A0A835IWN4_9MAGN</name>
<dbReference type="AlphaFoldDB" id="A0A835IWN4"/>
<keyword evidence="7" id="KW-1185">Reference proteome</keyword>
<accession>A0A835IWN4</accession>
<evidence type="ECO:0000256" key="1">
    <source>
        <dbReference type="ARBA" id="ARBA00002782"/>
    </source>
</evidence>
<sequence length="180" mass="20034">MGLENERFLIFAYGTLKRGFPNHNLMQDLMQTNDATFLGVYRTVEKYPLVCGPYGVPFLLNLPNSGDSNSVLGELYAVSEIGLSRMDELEGTSRNHYERLAVEVVKKEGNNNNVAVVKAEGYFGHRSFAGELWKKSGEKGLCEYDGEAAKGYVKRSDRPANISFVDMVWLFINSPSSSSS</sequence>
<reference evidence="6 7" key="1">
    <citation type="submission" date="2020-10" db="EMBL/GenBank/DDBJ databases">
        <title>The Coptis chinensis genome and diversification of protoberbering-type alkaloids.</title>
        <authorList>
            <person name="Wang B."/>
            <person name="Shu S."/>
            <person name="Song C."/>
            <person name="Liu Y."/>
        </authorList>
    </citation>
    <scope>NUCLEOTIDE SEQUENCE [LARGE SCALE GENOMIC DNA]</scope>
    <source>
        <strain evidence="6">HL-2020</strain>
        <tissue evidence="6">Leaf</tissue>
    </source>
</reference>